<protein>
    <recommendedName>
        <fullName evidence="3">SCP domain-containing protein</fullName>
    </recommendedName>
</protein>
<reference evidence="1 2" key="1">
    <citation type="submission" date="2023-07" db="EMBL/GenBank/DDBJ databases">
        <title>Protaetiibacter sp. nov WY-16 isolated from soil.</title>
        <authorList>
            <person name="Liu B."/>
            <person name="Wan Y."/>
        </authorList>
    </citation>
    <scope>NUCLEOTIDE SEQUENCE [LARGE SCALE GENOMIC DNA]</scope>
    <source>
        <strain evidence="1 2">WY-16</strain>
    </source>
</reference>
<organism evidence="1 2">
    <name type="scientific">Antiquaquibacter soli</name>
    <dbReference type="NCBI Taxonomy" id="3064523"/>
    <lineage>
        <taxon>Bacteria</taxon>
        <taxon>Bacillati</taxon>
        <taxon>Actinomycetota</taxon>
        <taxon>Actinomycetes</taxon>
        <taxon>Micrococcales</taxon>
        <taxon>Microbacteriaceae</taxon>
        <taxon>Antiquaquibacter</taxon>
    </lineage>
</organism>
<accession>A0ABT9BKS3</accession>
<gene>
    <name evidence="1" type="ORF">Q5716_02290</name>
</gene>
<keyword evidence="2" id="KW-1185">Reference proteome</keyword>
<evidence type="ECO:0000313" key="2">
    <source>
        <dbReference type="Proteomes" id="UP001241072"/>
    </source>
</evidence>
<comment type="caution">
    <text evidence="1">The sequence shown here is derived from an EMBL/GenBank/DDBJ whole genome shotgun (WGS) entry which is preliminary data.</text>
</comment>
<proteinExistence type="predicted"/>
<sequence length="307" mass="30842">MGRFGIGAGVFAAALALAIPLVSGGGIGASSPVAAGSGPAAPSTAERSVGVASSSIPVIEATATRVPAVVESPGTGATDGTDTAGAATPADDVAAPLDYLGVESAVGSDAPPWVGADKEAAPNIIGGPYLSTDPDTIARVKDLASRGLECPGLGTFTTSGAPSARSAQGVPGTTSADLVAFATQYNLLRYQNCLPPVSRFIYDSCMEQRLFWMAESPSPDPLDAWGHIGSVRIDGVPSVGCDGNLAGGSNNTGTTVATKWWESLSHRASLYRPGTSTAGVCIALAMTHGGIDEPYSFTRAAARWVSC</sequence>
<dbReference type="EMBL" id="JAUQUB010000001">
    <property type="protein sequence ID" value="MDO7881047.1"/>
    <property type="molecule type" value="Genomic_DNA"/>
</dbReference>
<dbReference type="Proteomes" id="UP001241072">
    <property type="component" value="Unassembled WGS sequence"/>
</dbReference>
<name>A0ABT9BKS3_9MICO</name>
<evidence type="ECO:0008006" key="3">
    <source>
        <dbReference type="Google" id="ProtNLM"/>
    </source>
</evidence>
<evidence type="ECO:0000313" key="1">
    <source>
        <dbReference type="EMBL" id="MDO7881047.1"/>
    </source>
</evidence>